<dbReference type="Proteomes" id="UP000229756">
    <property type="component" value="Unassembled WGS sequence"/>
</dbReference>
<reference evidence="3" key="1">
    <citation type="submission" date="2017-09" db="EMBL/GenBank/DDBJ databases">
        <title>Depth-based differentiation of microbial function through sediment-hosted aquifers and enrichment of novel symbionts in the deep terrestrial subsurface.</title>
        <authorList>
            <person name="Probst A.J."/>
            <person name="Ladd B."/>
            <person name="Jarett J.K."/>
            <person name="Geller-Mcgrath D.E."/>
            <person name="Sieber C.M.K."/>
            <person name="Emerson J.B."/>
            <person name="Anantharaman K."/>
            <person name="Thomas B.C."/>
            <person name="Malmstrom R."/>
            <person name="Stieglmeier M."/>
            <person name="Klingl A."/>
            <person name="Woyke T."/>
            <person name="Ryan C.M."/>
            <person name="Banfield J.F."/>
        </authorList>
    </citation>
    <scope>NUCLEOTIDE SEQUENCE [LARGE SCALE GENOMIC DNA]</scope>
</reference>
<evidence type="ECO:0000313" key="3">
    <source>
        <dbReference type="Proteomes" id="UP000229756"/>
    </source>
</evidence>
<accession>A0A2M8EL51</accession>
<name>A0A2M8EL51_UNCKA</name>
<evidence type="ECO:0000313" key="2">
    <source>
        <dbReference type="EMBL" id="PJC23458.1"/>
    </source>
</evidence>
<dbReference type="Pfam" id="PF12728">
    <property type="entry name" value="HTH_17"/>
    <property type="match status" value="1"/>
</dbReference>
<comment type="caution">
    <text evidence="2">The sequence shown here is derived from an EMBL/GenBank/DDBJ whole genome shotgun (WGS) entry which is preliminary data.</text>
</comment>
<dbReference type="AlphaFoldDB" id="A0A2M8EL51"/>
<protein>
    <recommendedName>
        <fullName evidence="1">Helix-turn-helix domain-containing protein</fullName>
    </recommendedName>
</protein>
<dbReference type="InterPro" id="IPR041657">
    <property type="entry name" value="HTH_17"/>
</dbReference>
<gene>
    <name evidence="2" type="ORF">CO058_03425</name>
</gene>
<proteinExistence type="predicted"/>
<evidence type="ECO:0000259" key="1">
    <source>
        <dbReference type="Pfam" id="PF12728"/>
    </source>
</evidence>
<organism evidence="2 3">
    <name type="scientific">candidate division WWE3 bacterium CG_4_9_14_0_2_um_filter_35_11</name>
    <dbReference type="NCBI Taxonomy" id="1975077"/>
    <lineage>
        <taxon>Bacteria</taxon>
        <taxon>Katanobacteria</taxon>
    </lineage>
</organism>
<sequence length="85" mass="9836">MQDPQKVYTPEQVAEMLQLNKNTVYDLIGRGEILAKKFGKVYRIPKSSLSFMFTGLDYDLYQAEQTDLANLDKINFELKSVREKA</sequence>
<dbReference type="GO" id="GO:0003677">
    <property type="term" value="F:DNA binding"/>
    <property type="evidence" value="ECO:0007669"/>
    <property type="project" value="InterPro"/>
</dbReference>
<dbReference type="EMBL" id="PFSJ01000025">
    <property type="protein sequence ID" value="PJC23458.1"/>
    <property type="molecule type" value="Genomic_DNA"/>
</dbReference>
<dbReference type="InterPro" id="IPR010093">
    <property type="entry name" value="SinI_DNA-bd"/>
</dbReference>
<feature type="domain" description="Helix-turn-helix" evidence="1">
    <location>
        <begin position="7"/>
        <end position="49"/>
    </location>
</feature>
<dbReference type="NCBIfam" id="TIGR01764">
    <property type="entry name" value="excise"/>
    <property type="match status" value="1"/>
</dbReference>